<feature type="transmembrane region" description="Helical" evidence="2">
    <location>
        <begin position="105"/>
        <end position="131"/>
    </location>
</feature>
<feature type="transmembrane region" description="Helical" evidence="2">
    <location>
        <begin position="237"/>
        <end position="257"/>
    </location>
</feature>
<dbReference type="EMBL" id="QMFB01000014">
    <property type="protein sequence ID" value="RAV19091.1"/>
    <property type="molecule type" value="Genomic_DNA"/>
</dbReference>
<keyword evidence="4" id="KW-1185">Reference proteome</keyword>
<dbReference type="PANTHER" id="PTHR37305">
    <property type="entry name" value="INTEGRAL MEMBRANE PROTEIN-RELATED"/>
    <property type="match status" value="1"/>
</dbReference>
<keyword evidence="2" id="KW-1133">Transmembrane helix</keyword>
<feature type="region of interest" description="Disordered" evidence="1">
    <location>
        <begin position="44"/>
        <end position="72"/>
    </location>
</feature>
<keyword evidence="2" id="KW-0472">Membrane</keyword>
<evidence type="ECO:0000313" key="3">
    <source>
        <dbReference type="EMBL" id="RAV19091.1"/>
    </source>
</evidence>
<feature type="transmembrane region" description="Helical" evidence="2">
    <location>
        <begin position="18"/>
        <end position="35"/>
    </location>
</feature>
<feature type="transmembrane region" description="Helical" evidence="2">
    <location>
        <begin position="286"/>
        <end position="308"/>
    </location>
</feature>
<reference evidence="3 4" key="1">
    <citation type="journal article" date="2009" name="Int. J. Syst. Evol. Microbiol.">
        <title>Paenibacillus contaminans sp. nov., isolated from a contaminated laboratory plate.</title>
        <authorList>
            <person name="Chou J.H."/>
            <person name="Lee J.H."/>
            <person name="Lin M.C."/>
            <person name="Chang P.S."/>
            <person name="Arun A.B."/>
            <person name="Young C.C."/>
            <person name="Chen W.M."/>
        </authorList>
    </citation>
    <scope>NUCLEOTIDE SEQUENCE [LARGE SCALE GENOMIC DNA]</scope>
    <source>
        <strain evidence="3 4">CKOBP-6</strain>
    </source>
</reference>
<keyword evidence="2" id="KW-0812">Transmembrane</keyword>
<evidence type="ECO:0000256" key="1">
    <source>
        <dbReference type="SAM" id="MobiDB-lite"/>
    </source>
</evidence>
<evidence type="ECO:0000313" key="4">
    <source>
        <dbReference type="Proteomes" id="UP000250369"/>
    </source>
</evidence>
<proteinExistence type="predicted"/>
<dbReference type="OrthoDB" id="8613028at2"/>
<dbReference type="AlphaFoldDB" id="A0A329MGL4"/>
<comment type="caution">
    <text evidence="3">The sequence shown here is derived from an EMBL/GenBank/DDBJ whole genome shotgun (WGS) entry which is preliminary data.</text>
</comment>
<feature type="transmembrane region" description="Helical" evidence="2">
    <location>
        <begin position="152"/>
        <end position="177"/>
    </location>
</feature>
<feature type="transmembrane region" description="Helical" evidence="2">
    <location>
        <begin position="209"/>
        <end position="230"/>
    </location>
</feature>
<organism evidence="3 4">
    <name type="scientific">Paenibacillus contaminans</name>
    <dbReference type="NCBI Taxonomy" id="450362"/>
    <lineage>
        <taxon>Bacteria</taxon>
        <taxon>Bacillati</taxon>
        <taxon>Bacillota</taxon>
        <taxon>Bacilli</taxon>
        <taxon>Bacillales</taxon>
        <taxon>Paenibacillaceae</taxon>
        <taxon>Paenibacillus</taxon>
    </lineage>
</organism>
<protein>
    <submittedName>
        <fullName evidence="3">ABC transporter permease</fullName>
    </submittedName>
</protein>
<dbReference type="PANTHER" id="PTHR37305:SF1">
    <property type="entry name" value="MEMBRANE PROTEIN"/>
    <property type="match status" value="1"/>
</dbReference>
<dbReference type="Pfam" id="PF12679">
    <property type="entry name" value="ABC2_membrane_2"/>
    <property type="match status" value="1"/>
</dbReference>
<evidence type="ECO:0000256" key="2">
    <source>
        <dbReference type="SAM" id="Phobius"/>
    </source>
</evidence>
<sequence length="315" mass="35326">MTALLRNENMKVYRRPRTWVMLGLLLALFLTGMILEKYDMPDRPQPEDWKQSQTESANRLQQELDSGNADEGSKKYMEDWIKVSRYAVEHDINPDRRTMWSAVDFSASLIVLGAIFTIVIAGDMVAGEFSWGTIKLLLIRPVSRSKILLSKYLSTLLFAMFLLCSLFLFALLVGGVMDGFGGFNHLKLYVGSDGNVHERSMALYSLQQYGYECVSLVMMVTVGFMISTVFRSGSLAIGLSIALLFGGSLMVMVLSRYDWVKYVLFANLDLRQYIGGHTPVADGMTLGFSVTVLAVYFIVLNALSWFVFAKRDVAG</sequence>
<dbReference type="Proteomes" id="UP000250369">
    <property type="component" value="Unassembled WGS sequence"/>
</dbReference>
<accession>A0A329MGL4</accession>
<dbReference type="GO" id="GO:0140359">
    <property type="term" value="F:ABC-type transporter activity"/>
    <property type="evidence" value="ECO:0007669"/>
    <property type="project" value="InterPro"/>
</dbReference>
<gene>
    <name evidence="3" type="ORF">DQG23_23200</name>
</gene>
<dbReference type="GO" id="GO:0005886">
    <property type="term" value="C:plasma membrane"/>
    <property type="evidence" value="ECO:0007669"/>
    <property type="project" value="UniProtKB-SubCell"/>
</dbReference>
<feature type="compositionally biased region" description="Polar residues" evidence="1">
    <location>
        <begin position="51"/>
        <end position="65"/>
    </location>
</feature>
<name>A0A329MGL4_9BACL</name>